<evidence type="ECO:0000256" key="3">
    <source>
        <dbReference type="ARBA" id="ARBA00022692"/>
    </source>
</evidence>
<feature type="transmembrane region" description="Helical" evidence="6">
    <location>
        <begin position="150"/>
        <end position="172"/>
    </location>
</feature>
<dbReference type="GO" id="GO:0005886">
    <property type="term" value="C:plasma membrane"/>
    <property type="evidence" value="ECO:0007669"/>
    <property type="project" value="UniProtKB-SubCell"/>
</dbReference>
<dbReference type="PANTHER" id="PTHR30213">
    <property type="entry name" value="INNER MEMBRANE PROTEIN YHJD"/>
    <property type="match status" value="1"/>
</dbReference>
<sequence>MEKLANYFQQLKKYPLLYKLLKFIEIIYREAKAKEIFIQAMSMVYITLLSLVPFLIFSFYIITLFNFFGRIDNIINALESLILNNLATGAGEALIAYLRIFISNVKLEQLGIISFVSLVITIVFLLARIEITFNKIWEVNKNRDLLKRFISFWTFITLGTFVITLFLTIIILFAEHYFGNWFSGGQIKEESIFINFSFLFNFIVFILAYYFIPNTDVEWKSALLGGFFSGTLFILSKRFYAVYTSYLVTYNQIYGPLSVIPIFLIWLYLIWLIILLGAIISYAFQNRHNLIYLANAKKVTPALEELIALEILFELNSQQKKDNLLSYSELTDQINLPFTIINKSLEFLLKNNLIAKTEGGNYLAVKMIDQINFWDLFSNKFYQAEPAELDENLHIIFNDQKLKTTYQKLKDLRQQNFSKLKLSDLAE</sequence>
<evidence type="ECO:0000256" key="1">
    <source>
        <dbReference type="ARBA" id="ARBA00004651"/>
    </source>
</evidence>
<dbReference type="OrthoDB" id="9769642at2"/>
<accession>A0A1I4ID65</accession>
<keyword evidence="4 6" id="KW-1133">Transmembrane helix</keyword>
<evidence type="ECO:0000256" key="4">
    <source>
        <dbReference type="ARBA" id="ARBA00022989"/>
    </source>
</evidence>
<dbReference type="PANTHER" id="PTHR30213:SF0">
    <property type="entry name" value="UPF0761 MEMBRANE PROTEIN YIHY"/>
    <property type="match status" value="1"/>
</dbReference>
<keyword evidence="5 6" id="KW-0472">Membrane</keyword>
<organism evidence="7 8">
    <name type="scientific">Halanaerobium salsuginis</name>
    <dbReference type="NCBI Taxonomy" id="29563"/>
    <lineage>
        <taxon>Bacteria</taxon>
        <taxon>Bacillati</taxon>
        <taxon>Bacillota</taxon>
        <taxon>Clostridia</taxon>
        <taxon>Halanaerobiales</taxon>
        <taxon>Halanaerobiaceae</taxon>
        <taxon>Halanaerobium</taxon>
    </lineage>
</organism>
<evidence type="ECO:0000313" key="8">
    <source>
        <dbReference type="Proteomes" id="UP000199006"/>
    </source>
</evidence>
<reference evidence="7 8" key="1">
    <citation type="submission" date="2016-10" db="EMBL/GenBank/DDBJ databases">
        <authorList>
            <person name="de Groot N.N."/>
        </authorList>
    </citation>
    <scope>NUCLEOTIDE SEQUENCE [LARGE SCALE GENOMIC DNA]</scope>
    <source>
        <strain evidence="7 8">ATCC 51327</strain>
    </source>
</reference>
<keyword evidence="2" id="KW-1003">Cell membrane</keyword>
<keyword evidence="8" id="KW-1185">Reference proteome</keyword>
<gene>
    <name evidence="7" type="ORF">SAMN02983006_01384</name>
</gene>
<dbReference type="STRING" id="29563.SAMN02983006_01384"/>
<evidence type="ECO:0000256" key="2">
    <source>
        <dbReference type="ARBA" id="ARBA00022475"/>
    </source>
</evidence>
<feature type="transmembrane region" description="Helical" evidence="6">
    <location>
        <begin position="81"/>
        <end position="98"/>
    </location>
</feature>
<feature type="transmembrane region" description="Helical" evidence="6">
    <location>
        <begin position="44"/>
        <end position="69"/>
    </location>
</feature>
<evidence type="ECO:0000313" key="7">
    <source>
        <dbReference type="EMBL" id="SFL52214.1"/>
    </source>
</evidence>
<feature type="transmembrane region" description="Helical" evidence="6">
    <location>
        <begin position="224"/>
        <end position="243"/>
    </location>
</feature>
<dbReference type="RefSeq" id="WP_089861359.1">
    <property type="nucleotide sequence ID" value="NZ_FOTI01000016.1"/>
</dbReference>
<dbReference type="InterPro" id="IPR017039">
    <property type="entry name" value="Virul_fac_BrkB"/>
</dbReference>
<name>A0A1I4ID65_9FIRM</name>
<feature type="transmembrane region" description="Helical" evidence="6">
    <location>
        <begin position="192"/>
        <end position="212"/>
    </location>
</feature>
<dbReference type="AlphaFoldDB" id="A0A1I4ID65"/>
<feature type="transmembrane region" description="Helical" evidence="6">
    <location>
        <begin position="263"/>
        <end position="284"/>
    </location>
</feature>
<dbReference type="Pfam" id="PF03631">
    <property type="entry name" value="Virul_fac_BrkB"/>
    <property type="match status" value="1"/>
</dbReference>
<dbReference type="NCBIfam" id="TIGR00765">
    <property type="entry name" value="yihY_not_rbn"/>
    <property type="match status" value="1"/>
</dbReference>
<evidence type="ECO:0000256" key="5">
    <source>
        <dbReference type="ARBA" id="ARBA00023136"/>
    </source>
</evidence>
<protein>
    <submittedName>
        <fullName evidence="7">Membrane protein</fullName>
    </submittedName>
</protein>
<feature type="transmembrane region" description="Helical" evidence="6">
    <location>
        <begin position="110"/>
        <end position="129"/>
    </location>
</feature>
<proteinExistence type="predicted"/>
<dbReference type="Proteomes" id="UP000199006">
    <property type="component" value="Unassembled WGS sequence"/>
</dbReference>
<dbReference type="EMBL" id="FOTI01000016">
    <property type="protein sequence ID" value="SFL52214.1"/>
    <property type="molecule type" value="Genomic_DNA"/>
</dbReference>
<keyword evidence="3 6" id="KW-0812">Transmembrane</keyword>
<evidence type="ECO:0000256" key="6">
    <source>
        <dbReference type="SAM" id="Phobius"/>
    </source>
</evidence>
<comment type="subcellular location">
    <subcellularLocation>
        <location evidence="1">Cell membrane</location>
        <topology evidence="1">Multi-pass membrane protein</topology>
    </subcellularLocation>
</comment>